<dbReference type="GO" id="GO:0098015">
    <property type="term" value="C:virus tail"/>
    <property type="evidence" value="ECO:0007669"/>
    <property type="project" value="UniProtKB-KW"/>
</dbReference>
<keyword evidence="2" id="KW-1227">Viral tail protein</keyword>
<name>A0A6J5KLC3_9CAUD</name>
<evidence type="ECO:0000313" key="5">
    <source>
        <dbReference type="EMBL" id="CAB4121140.1"/>
    </source>
</evidence>
<gene>
    <name evidence="5" type="ORF">UFOVP6_27</name>
</gene>
<evidence type="ECO:0000259" key="4">
    <source>
        <dbReference type="Pfam" id="PF03906"/>
    </source>
</evidence>
<comment type="subcellular location">
    <subcellularLocation>
        <location evidence="1">Virion</location>
    </subcellularLocation>
</comment>
<evidence type="ECO:0000256" key="2">
    <source>
        <dbReference type="ARBA" id="ARBA00022732"/>
    </source>
</evidence>
<dbReference type="EMBL" id="LR796143">
    <property type="protein sequence ID" value="CAB4121140.1"/>
    <property type="molecule type" value="Genomic_DNA"/>
</dbReference>
<accession>A0A6J5KLC3</accession>
<evidence type="ECO:0000256" key="3">
    <source>
        <dbReference type="ARBA" id="ARBA00022844"/>
    </source>
</evidence>
<dbReference type="Pfam" id="PF03906">
    <property type="entry name" value="Phage_T7_tail"/>
    <property type="match status" value="1"/>
</dbReference>
<dbReference type="InterPro" id="IPR005604">
    <property type="entry name" value="Phage_T7_tail_fibre-like_N"/>
</dbReference>
<protein>
    <submittedName>
        <fullName evidence="5">Bacteriophage T7 tail fibre protein</fullName>
    </submittedName>
</protein>
<organism evidence="5">
    <name type="scientific">uncultured Caudovirales phage</name>
    <dbReference type="NCBI Taxonomy" id="2100421"/>
    <lineage>
        <taxon>Viruses</taxon>
        <taxon>Duplodnaviria</taxon>
        <taxon>Heunggongvirae</taxon>
        <taxon>Uroviricota</taxon>
        <taxon>Caudoviricetes</taxon>
        <taxon>Peduoviridae</taxon>
        <taxon>Maltschvirus</taxon>
        <taxon>Maltschvirus maltsch</taxon>
    </lineage>
</organism>
<sequence length="458" mass="46503">MAVNTSTNKISYTGDGTTTVFAYNFKILDATHLNVYLAGVLQTSGYSVTGVGADAGGGVVFGTAPGSGTTVLLQRIVPLTQPVSTVDNATILSSVLDTALDRVTMQTQQNSADIAGSIKTPAADPALDMTLPVQAARANKYFYFDANGKPTVISSQIVGYYYGSLAADPSTRPDGSARVAGDIYFSTSTLGLRVYTGSAWTAALPTAALTLGNFTEVAASAKTTFTITGGYSVGSTFVYLNGTLLYPTEYTASNGTTVVLGTACAIGDEFRCVSYSNFSVADTLSRASNLSDLPSATTALTNLGFSTFAQSLRGDADVATFRTSLGLDFGATAPVATQAQAVAGSDNTTVMTPLRSSQAIAALTTSATVGAATAGLAAGAVGSYLFGLPNNTTTYATGATIAGSVLLPVGAQSVDGAPATQRVAGTGSAQAGTWRCMGTRSTTSGVIDNCATLWLRIS</sequence>
<reference evidence="5" key="1">
    <citation type="submission" date="2020-04" db="EMBL/GenBank/DDBJ databases">
        <authorList>
            <person name="Chiriac C."/>
            <person name="Salcher M."/>
            <person name="Ghai R."/>
            <person name="Kavagutti S V."/>
        </authorList>
    </citation>
    <scope>NUCLEOTIDE SEQUENCE</scope>
</reference>
<feature type="domain" description="Bacteriophage T7 tail fibre protein-like N-terminal" evidence="4">
    <location>
        <begin position="5"/>
        <end position="107"/>
    </location>
</feature>
<evidence type="ECO:0000256" key="1">
    <source>
        <dbReference type="ARBA" id="ARBA00004328"/>
    </source>
</evidence>
<proteinExistence type="predicted"/>
<keyword evidence="3" id="KW-0946">Virion</keyword>